<dbReference type="EMBL" id="CACSAS010000001">
    <property type="protein sequence ID" value="CAA0110685.1"/>
    <property type="molecule type" value="Genomic_DNA"/>
</dbReference>
<dbReference type="InterPro" id="IPR014777">
    <property type="entry name" value="4pyrrole_Mease_sub1"/>
</dbReference>
<accession>A0A5S9PZT2</accession>
<comment type="pathway">
    <text evidence="1">Cofactor biosynthesis; adenosylcobalamin biosynthesis.</text>
</comment>
<evidence type="ECO:0000313" key="7">
    <source>
        <dbReference type="EMBL" id="CAA0110685.1"/>
    </source>
</evidence>
<keyword evidence="4" id="KW-0808">Transferase</keyword>
<protein>
    <recommendedName>
        <fullName evidence="6">Tetrapyrrole methylase domain-containing protein</fullName>
    </recommendedName>
</protein>
<evidence type="ECO:0000256" key="3">
    <source>
        <dbReference type="ARBA" id="ARBA00022603"/>
    </source>
</evidence>
<proteinExistence type="predicted"/>
<dbReference type="InterPro" id="IPR000878">
    <property type="entry name" value="4pyrrol_Mease"/>
</dbReference>
<organism evidence="7 8">
    <name type="scientific">Starkeya nomas</name>
    <dbReference type="NCBI Taxonomy" id="2666134"/>
    <lineage>
        <taxon>Bacteria</taxon>
        <taxon>Pseudomonadati</taxon>
        <taxon>Pseudomonadota</taxon>
        <taxon>Alphaproteobacteria</taxon>
        <taxon>Hyphomicrobiales</taxon>
        <taxon>Xanthobacteraceae</taxon>
        <taxon>Starkeya</taxon>
    </lineage>
</organism>
<dbReference type="AlphaFoldDB" id="A0A5S9PZT2"/>
<gene>
    <name evidence="7" type="ORF">STARVERO_03861</name>
</gene>
<dbReference type="NCBIfam" id="TIGR02434">
    <property type="entry name" value="CobF"/>
    <property type="match status" value="1"/>
</dbReference>
<keyword evidence="8" id="KW-1185">Reference proteome</keyword>
<evidence type="ECO:0000256" key="1">
    <source>
        <dbReference type="ARBA" id="ARBA00004953"/>
    </source>
</evidence>
<dbReference type="GO" id="GO:0032259">
    <property type="term" value="P:methylation"/>
    <property type="evidence" value="ECO:0007669"/>
    <property type="project" value="UniProtKB-KW"/>
</dbReference>
<dbReference type="SUPFAM" id="SSF53790">
    <property type="entry name" value="Tetrapyrrole methylase"/>
    <property type="match status" value="1"/>
</dbReference>
<dbReference type="GO" id="GO:0009236">
    <property type="term" value="P:cobalamin biosynthetic process"/>
    <property type="evidence" value="ECO:0007669"/>
    <property type="project" value="UniProtKB-KW"/>
</dbReference>
<dbReference type="Gene3D" id="3.30.950.10">
    <property type="entry name" value="Methyltransferase, Cobalt-precorrin-4 Transmethylase, Domain 2"/>
    <property type="match status" value="1"/>
</dbReference>
<reference evidence="7 8" key="1">
    <citation type="submission" date="2019-12" db="EMBL/GenBank/DDBJ databases">
        <authorList>
            <person name="Reyes-Prieto M."/>
        </authorList>
    </citation>
    <scope>NUCLEOTIDE SEQUENCE [LARGE SCALE GENOMIC DNA]</scope>
    <source>
        <strain evidence="7">HF14-78462</strain>
    </source>
</reference>
<evidence type="ECO:0000256" key="5">
    <source>
        <dbReference type="ARBA" id="ARBA00022691"/>
    </source>
</evidence>
<keyword evidence="5" id="KW-0949">S-adenosyl-L-methionine</keyword>
<dbReference type="RefSeq" id="WP_159600893.1">
    <property type="nucleotide sequence ID" value="NZ_CACSAS010000001.1"/>
</dbReference>
<dbReference type="Proteomes" id="UP000433050">
    <property type="component" value="Unassembled WGS sequence"/>
</dbReference>
<keyword evidence="2" id="KW-0169">Cobalamin biosynthesis</keyword>
<evidence type="ECO:0000256" key="2">
    <source>
        <dbReference type="ARBA" id="ARBA00022573"/>
    </source>
</evidence>
<dbReference type="InterPro" id="IPR014776">
    <property type="entry name" value="4pyrrole_Mease_sub2"/>
</dbReference>
<evidence type="ECO:0000259" key="6">
    <source>
        <dbReference type="Pfam" id="PF00590"/>
    </source>
</evidence>
<dbReference type="CDD" id="cd11643">
    <property type="entry name" value="Precorrin-6A-synthase"/>
    <property type="match status" value="1"/>
</dbReference>
<feature type="domain" description="Tetrapyrrole methylase" evidence="6">
    <location>
        <begin position="5"/>
        <end position="246"/>
    </location>
</feature>
<dbReference type="GO" id="GO:0043819">
    <property type="term" value="F:precorrin-6A synthase (deacetylating) activity"/>
    <property type="evidence" value="ECO:0007669"/>
    <property type="project" value="InterPro"/>
</dbReference>
<keyword evidence="3" id="KW-0489">Methyltransferase</keyword>
<evidence type="ECO:0000256" key="4">
    <source>
        <dbReference type="ARBA" id="ARBA00022679"/>
    </source>
</evidence>
<evidence type="ECO:0000313" key="8">
    <source>
        <dbReference type="Proteomes" id="UP000433050"/>
    </source>
</evidence>
<dbReference type="Gene3D" id="3.40.1010.10">
    <property type="entry name" value="Cobalt-precorrin-4 Transmethylase, Domain 1"/>
    <property type="match status" value="1"/>
</dbReference>
<dbReference type="PIRSF" id="PIRSF036525">
    <property type="entry name" value="CobF"/>
    <property type="match status" value="1"/>
</dbReference>
<dbReference type="Pfam" id="PF00590">
    <property type="entry name" value="TP_methylase"/>
    <property type="match status" value="1"/>
</dbReference>
<dbReference type="InterPro" id="IPR035996">
    <property type="entry name" value="4pyrrol_Methylase_sf"/>
</dbReference>
<name>A0A5S9PZT2_9HYPH</name>
<dbReference type="InterPro" id="IPR012797">
    <property type="entry name" value="CobF"/>
</dbReference>
<dbReference type="PANTHER" id="PTHR43467:SF1">
    <property type="entry name" value="PRECORRIN-6A SYNTHASE [DEACETYLATING]"/>
    <property type="match status" value="1"/>
</dbReference>
<dbReference type="PANTHER" id="PTHR43467">
    <property type="entry name" value="COBALT-PRECORRIN-2 C(20)-METHYLTRANSFERASE"/>
    <property type="match status" value="1"/>
</dbReference>
<sequence length="283" mass="30530">MTRRLLVIGIGAGAPGHLTLQAIEAINRAEVFFVFDKGEASSELVEAREAILAAHRRAPWRLAWTQSPKRRAEARVHLDGRDAAAPGPAAEYRAGVAHWHAERAARLAARIEAELPEDGVGAMLVWGDPALYDSTLRILAGVRAVLALDVEVIPGISAVQALTSAHGLVLNEVGEKVTFTTGRRVLKDFSHEGTLVVMLDDGTGLEALIAREAEEAAAGAPPLAIWWGAYLGMKDELLMSGPLAEVGPEILRLRAQARAARGWIMDVWLVRTCSIKSRAIFSY</sequence>